<dbReference type="CDD" id="cd13749">
    <property type="entry name" value="Zn-ribbon_TFIIS"/>
    <property type="match status" value="1"/>
</dbReference>
<accession>A0A6C0EED5</accession>
<reference evidence="6" key="1">
    <citation type="journal article" date="2020" name="Nature">
        <title>Giant virus diversity and host interactions through global metagenomics.</title>
        <authorList>
            <person name="Schulz F."/>
            <person name="Roux S."/>
            <person name="Paez-Espino D."/>
            <person name="Jungbluth S."/>
            <person name="Walsh D.A."/>
            <person name="Denef V.J."/>
            <person name="McMahon K.D."/>
            <person name="Konstantinidis K.T."/>
            <person name="Eloe-Fadrosh E.A."/>
            <person name="Kyrpides N.C."/>
            <person name="Woyke T."/>
        </authorList>
    </citation>
    <scope>NUCLEOTIDE SEQUENCE</scope>
    <source>
        <strain evidence="6">GVMAG-M-3300023179-2</strain>
    </source>
</reference>
<sequence>MDNFSEINVDLRSNIINELSKYVDTNKAKKIEQSIYNFSKKYAECNDTLFLIESIYENKSNEIISQLSNKDSKYLINSLQDNSIEAENLAFMKPEELNPEKYEEIIKKRELEEYKKNNTKGSSVFKCVKCKKANCQITQKQTRAGDEPPTTFVTCIECGHTFKFN</sequence>
<dbReference type="SUPFAM" id="SSF57783">
    <property type="entry name" value="Zinc beta-ribbon"/>
    <property type="match status" value="1"/>
</dbReference>
<keyword evidence="3" id="KW-0862">Zinc</keyword>
<evidence type="ECO:0000256" key="2">
    <source>
        <dbReference type="ARBA" id="ARBA00022771"/>
    </source>
</evidence>
<evidence type="ECO:0008006" key="7">
    <source>
        <dbReference type="Google" id="ProtNLM"/>
    </source>
</evidence>
<dbReference type="InterPro" id="IPR036575">
    <property type="entry name" value="TFIIS_cen_dom_sf"/>
</dbReference>
<evidence type="ECO:0000256" key="1">
    <source>
        <dbReference type="ARBA" id="ARBA00022723"/>
    </source>
</evidence>
<evidence type="ECO:0000256" key="3">
    <source>
        <dbReference type="ARBA" id="ARBA00022833"/>
    </source>
</evidence>
<feature type="domain" description="TFIIS-type" evidence="4">
    <location>
        <begin position="123"/>
        <end position="163"/>
    </location>
</feature>
<dbReference type="Gene3D" id="2.20.25.10">
    <property type="match status" value="1"/>
</dbReference>
<dbReference type="GO" id="GO:0006351">
    <property type="term" value="P:DNA-templated transcription"/>
    <property type="evidence" value="ECO:0007669"/>
    <property type="project" value="InterPro"/>
</dbReference>
<proteinExistence type="predicted"/>
<keyword evidence="2" id="KW-0863">Zinc-finger</keyword>
<dbReference type="GO" id="GO:0003676">
    <property type="term" value="F:nucleic acid binding"/>
    <property type="evidence" value="ECO:0007669"/>
    <property type="project" value="InterPro"/>
</dbReference>
<dbReference type="InterPro" id="IPR001222">
    <property type="entry name" value="Znf_TFIIS"/>
</dbReference>
<dbReference type="Pfam" id="PF01096">
    <property type="entry name" value="Zn_ribbon_TFIIS"/>
    <property type="match status" value="1"/>
</dbReference>
<dbReference type="AlphaFoldDB" id="A0A6C0EED5"/>
<dbReference type="SMART" id="SM00440">
    <property type="entry name" value="ZnF_C2C2"/>
    <property type="match status" value="1"/>
</dbReference>
<dbReference type="InterPro" id="IPR003618">
    <property type="entry name" value="TFIIS_cen_dom"/>
</dbReference>
<dbReference type="SUPFAM" id="SSF46942">
    <property type="entry name" value="Elongation factor TFIIS domain 2"/>
    <property type="match status" value="1"/>
</dbReference>
<dbReference type="EMBL" id="MN739799">
    <property type="protein sequence ID" value="QHT26619.1"/>
    <property type="molecule type" value="Genomic_DNA"/>
</dbReference>
<name>A0A6C0EED5_9ZZZZ</name>
<dbReference type="PROSITE" id="PS51133">
    <property type="entry name" value="ZF_TFIIS_2"/>
    <property type="match status" value="1"/>
</dbReference>
<protein>
    <recommendedName>
        <fullName evidence="7">TFIIS-type domain-containing protein</fullName>
    </recommendedName>
</protein>
<feature type="domain" description="TFIIS central" evidence="5">
    <location>
        <begin position="1"/>
        <end position="125"/>
    </location>
</feature>
<dbReference type="PROSITE" id="PS51321">
    <property type="entry name" value="TFIIS_CENTRAL"/>
    <property type="match status" value="1"/>
</dbReference>
<dbReference type="GO" id="GO:0008270">
    <property type="term" value="F:zinc ion binding"/>
    <property type="evidence" value="ECO:0007669"/>
    <property type="project" value="UniProtKB-KW"/>
</dbReference>
<evidence type="ECO:0000313" key="6">
    <source>
        <dbReference type="EMBL" id="QHT26619.1"/>
    </source>
</evidence>
<evidence type="ECO:0000259" key="5">
    <source>
        <dbReference type="PROSITE" id="PS51321"/>
    </source>
</evidence>
<keyword evidence="1" id="KW-0479">Metal-binding</keyword>
<evidence type="ECO:0000259" key="4">
    <source>
        <dbReference type="PROSITE" id="PS51133"/>
    </source>
</evidence>
<organism evidence="6">
    <name type="scientific">viral metagenome</name>
    <dbReference type="NCBI Taxonomy" id="1070528"/>
    <lineage>
        <taxon>unclassified sequences</taxon>
        <taxon>metagenomes</taxon>
        <taxon>organismal metagenomes</taxon>
    </lineage>
</organism>